<keyword evidence="5" id="KW-0539">Nucleus</keyword>
<dbReference type="Pfam" id="PF01997">
    <property type="entry name" value="Translin"/>
    <property type="match status" value="1"/>
</dbReference>
<proteinExistence type="inferred from homology"/>
<accession>A0A448YVF9</accession>
<evidence type="ECO:0000256" key="3">
    <source>
        <dbReference type="ARBA" id="ARBA00005902"/>
    </source>
</evidence>
<protein>
    <recommendedName>
        <fullName evidence="10">Translin</fullName>
    </recommendedName>
</protein>
<feature type="region of interest" description="Disordered" evidence="6">
    <location>
        <begin position="289"/>
        <end position="312"/>
    </location>
</feature>
<evidence type="ECO:0000256" key="5">
    <source>
        <dbReference type="ARBA" id="ARBA00023242"/>
    </source>
</evidence>
<dbReference type="InterPro" id="IPR036081">
    <property type="entry name" value="Translin_sf"/>
</dbReference>
<name>A0A448YVF9_9STRA</name>
<keyword evidence="9" id="KW-1185">Reference proteome</keyword>
<feature type="signal peptide" evidence="7">
    <location>
        <begin position="1"/>
        <end position="23"/>
    </location>
</feature>
<evidence type="ECO:0000313" key="9">
    <source>
        <dbReference type="Proteomes" id="UP000291116"/>
    </source>
</evidence>
<evidence type="ECO:0000256" key="1">
    <source>
        <dbReference type="ARBA" id="ARBA00004123"/>
    </source>
</evidence>
<dbReference type="GO" id="GO:0005634">
    <property type="term" value="C:nucleus"/>
    <property type="evidence" value="ECO:0007669"/>
    <property type="project" value="UniProtKB-SubCell"/>
</dbReference>
<dbReference type="PANTHER" id="PTHR10741">
    <property type="entry name" value="TRANSLIN AND TRANSLIN ASSOCIATED PROTEIN X"/>
    <property type="match status" value="1"/>
</dbReference>
<dbReference type="InterPro" id="IPR016068">
    <property type="entry name" value="Translin_N"/>
</dbReference>
<feature type="region of interest" description="Disordered" evidence="6">
    <location>
        <begin position="74"/>
        <end position="105"/>
    </location>
</feature>
<evidence type="ECO:0000313" key="8">
    <source>
        <dbReference type="EMBL" id="VEU33782.1"/>
    </source>
</evidence>
<dbReference type="CDD" id="cd14820">
    <property type="entry name" value="TRAX"/>
    <property type="match status" value="1"/>
</dbReference>
<dbReference type="GO" id="GO:0005737">
    <property type="term" value="C:cytoplasm"/>
    <property type="evidence" value="ECO:0007669"/>
    <property type="project" value="UniProtKB-SubCell"/>
</dbReference>
<comment type="subcellular location">
    <subcellularLocation>
        <location evidence="2">Cytoplasm</location>
    </subcellularLocation>
    <subcellularLocation>
        <location evidence="1">Nucleus</location>
    </subcellularLocation>
</comment>
<dbReference type="OrthoDB" id="829at2759"/>
<evidence type="ECO:0008006" key="10">
    <source>
        <dbReference type="Google" id="ProtNLM"/>
    </source>
</evidence>
<gene>
    <name evidence="8" type="ORF">PSNMU_V1.4_AUG-EV-PASAV3_0004730</name>
</gene>
<feature type="chain" id="PRO_5019363086" description="Translin" evidence="7">
    <location>
        <begin position="24"/>
        <end position="539"/>
    </location>
</feature>
<dbReference type="Gene3D" id="1.20.58.190">
    <property type="entry name" value="Translin, domain 1"/>
    <property type="match status" value="1"/>
</dbReference>
<evidence type="ECO:0000256" key="6">
    <source>
        <dbReference type="SAM" id="MobiDB-lite"/>
    </source>
</evidence>
<dbReference type="InterPro" id="IPR002848">
    <property type="entry name" value="Translin_fam"/>
</dbReference>
<keyword evidence="7" id="KW-0732">Signal</keyword>
<keyword evidence="4" id="KW-0963">Cytoplasm</keyword>
<feature type="compositionally biased region" description="Low complexity" evidence="6">
    <location>
        <begin position="74"/>
        <end position="88"/>
    </location>
</feature>
<dbReference type="EMBL" id="CAACVS010000009">
    <property type="protein sequence ID" value="VEU33782.1"/>
    <property type="molecule type" value="Genomic_DNA"/>
</dbReference>
<comment type="similarity">
    <text evidence="3">Belongs to the translin family.</text>
</comment>
<evidence type="ECO:0000256" key="4">
    <source>
        <dbReference type="ARBA" id="ARBA00022490"/>
    </source>
</evidence>
<dbReference type="InterPro" id="IPR016069">
    <property type="entry name" value="Translin_C"/>
</dbReference>
<reference evidence="8 9" key="1">
    <citation type="submission" date="2019-01" db="EMBL/GenBank/DDBJ databases">
        <authorList>
            <person name="Ferrante I. M."/>
        </authorList>
    </citation>
    <scope>NUCLEOTIDE SEQUENCE [LARGE SCALE GENOMIC DNA]</scope>
    <source>
        <strain evidence="8 9">B856</strain>
    </source>
</reference>
<evidence type="ECO:0000256" key="2">
    <source>
        <dbReference type="ARBA" id="ARBA00004496"/>
    </source>
</evidence>
<dbReference type="AlphaFoldDB" id="A0A448YVF9"/>
<dbReference type="Gene3D" id="1.20.58.200">
    <property type="entry name" value="Translin, domain 2"/>
    <property type="match status" value="2"/>
</dbReference>
<evidence type="ECO:0000256" key="7">
    <source>
        <dbReference type="SAM" id="SignalP"/>
    </source>
</evidence>
<dbReference type="Proteomes" id="UP000291116">
    <property type="component" value="Unassembled WGS sequence"/>
</dbReference>
<dbReference type="GO" id="GO:0043565">
    <property type="term" value="F:sequence-specific DNA binding"/>
    <property type="evidence" value="ECO:0007669"/>
    <property type="project" value="InterPro"/>
</dbReference>
<sequence>MILRWVRSFSSASLSLSSAPVLATAAALKPLADKAPFHSVKELHRHRYRHHLPGSIPFPFVDTRIGTALFSSLATSDDSNDSSSSSSSKKAMPQPPYRYQSASGSPPVVLDLSDLSTTIAAADEQRQVAYEKSRAFQKALAAAQTDLEKNGGSAGDSLSDLEALLADAVGTGDAERHHRAPRIANLAQRAEDLCRFAAFRHFLRTGKLLPPSACGCEGTSSAQSVGRERPTRNTWSVSQARDLVEQILSYLMGFDFRNGVLRRRYDGTKYALKSLETLLYELSVTGASLDDEEEPEAKKARLEDNDDGTPETAVTSALSEELDALRLRYEHRDGLREQLIKKSRDGQKAAKQAIYALHRKDYKKAAKLIQDCEKCILEDLLPIVTEEPPLRASSYAGVVEEYVEAKLFYSWLLGADGENTEPETIDGTLLSPGSFPIALEPGDYLGGICDLTGEIGRFAVQRGTARDKDGVFRCLEANRAVLAAIRSLEKPPGNISKKMGQLQQSVTKIERMVYELSLSEAAGMKRNSGVEEAPADEGG</sequence>
<dbReference type="SUPFAM" id="SSF74784">
    <property type="entry name" value="Translin"/>
    <property type="match status" value="2"/>
</dbReference>
<organism evidence="8 9">
    <name type="scientific">Pseudo-nitzschia multistriata</name>
    <dbReference type="NCBI Taxonomy" id="183589"/>
    <lineage>
        <taxon>Eukaryota</taxon>
        <taxon>Sar</taxon>
        <taxon>Stramenopiles</taxon>
        <taxon>Ochrophyta</taxon>
        <taxon>Bacillariophyta</taxon>
        <taxon>Bacillariophyceae</taxon>
        <taxon>Bacillariophycidae</taxon>
        <taxon>Bacillariales</taxon>
        <taxon>Bacillariaceae</taxon>
        <taxon>Pseudo-nitzschia</taxon>
    </lineage>
</organism>